<dbReference type="SUPFAM" id="SSF46785">
    <property type="entry name" value="Winged helix' DNA-binding domain"/>
    <property type="match status" value="1"/>
</dbReference>
<evidence type="ECO:0008006" key="2">
    <source>
        <dbReference type="Google" id="ProtNLM"/>
    </source>
</evidence>
<dbReference type="AlphaFoldDB" id="X1BRW2"/>
<proteinExistence type="predicted"/>
<dbReference type="InterPro" id="IPR036390">
    <property type="entry name" value="WH_DNA-bd_sf"/>
</dbReference>
<reference evidence="1" key="1">
    <citation type="journal article" date="2014" name="Front. Microbiol.">
        <title>High frequency of phylogenetically diverse reductive dehalogenase-homologous genes in deep subseafloor sedimentary metagenomes.</title>
        <authorList>
            <person name="Kawai M."/>
            <person name="Futagami T."/>
            <person name="Toyoda A."/>
            <person name="Takaki Y."/>
            <person name="Nishi S."/>
            <person name="Hori S."/>
            <person name="Arai W."/>
            <person name="Tsubouchi T."/>
            <person name="Morono Y."/>
            <person name="Uchiyama I."/>
            <person name="Ito T."/>
            <person name="Fujiyama A."/>
            <person name="Inagaki F."/>
            <person name="Takami H."/>
        </authorList>
    </citation>
    <scope>NUCLEOTIDE SEQUENCE</scope>
    <source>
        <strain evidence="1">Expedition CK06-06</strain>
    </source>
</reference>
<organism evidence="1">
    <name type="scientific">marine sediment metagenome</name>
    <dbReference type="NCBI Taxonomy" id="412755"/>
    <lineage>
        <taxon>unclassified sequences</taxon>
        <taxon>metagenomes</taxon>
        <taxon>ecological metagenomes</taxon>
    </lineage>
</organism>
<sequence length="83" mass="8877">MACVNPDGTLTPSAKAMLSALSSPLVLEEVAKSTGLPVFRIRSSIREMLEAGLVEKEEGKYAATKLGREKIEGGKDDQVKTDL</sequence>
<evidence type="ECO:0000313" key="1">
    <source>
        <dbReference type="EMBL" id="GAG97825.1"/>
    </source>
</evidence>
<dbReference type="EMBL" id="BART01021236">
    <property type="protein sequence ID" value="GAG97825.1"/>
    <property type="molecule type" value="Genomic_DNA"/>
</dbReference>
<accession>X1BRW2</accession>
<comment type="caution">
    <text evidence="1">The sequence shown here is derived from an EMBL/GenBank/DDBJ whole genome shotgun (WGS) entry which is preliminary data.</text>
</comment>
<gene>
    <name evidence="1" type="ORF">S01H4_39245</name>
</gene>
<name>X1BRW2_9ZZZZ</name>
<protein>
    <recommendedName>
        <fullName evidence="2">ArnR1-like winged helix-turn-helix domain-containing protein</fullName>
    </recommendedName>
</protein>